<dbReference type="Proteomes" id="UP000236738">
    <property type="component" value="Unassembled WGS sequence"/>
</dbReference>
<gene>
    <name evidence="11" type="ORF">SAMN05421847_0369</name>
</gene>
<sequence>MSNGLLKGKKGIIFGALNNQSIAWKVAERCHEEGAEFILSNAPIAMRMGEMDELAAKTGSDVIGADATSLEDLNKLFDAAIAKFGKLDFILHSIGMSVNVRKGKHYTDLNYDWLQKGWDVSAVSFHKVMRVAWEKDCMNEWGSILALTYIAAQRTFPDYNDMADNKAYLEGIARSFGYYWGERKVRVNTISQSPTVTTAGSGVKGFGGFLGYAEAMSPLGNANALDCANYCVAMFSDLTRMVTMQNLFNDGGFSSAGVTQKVVERFE</sequence>
<comment type="similarity">
    <text evidence="2 8">Belongs to the short-chain dehydrogenases/reductases (SDR) family. FabI subfamily.</text>
</comment>
<accession>A0A1H5T535</accession>
<feature type="binding site" evidence="10">
    <location>
        <position position="166"/>
    </location>
    <ligand>
        <name>NAD(+)</name>
        <dbReference type="ChEBI" id="CHEBI:57540"/>
    </ligand>
</feature>
<keyword evidence="5 8" id="KW-0560">Oxidoreductase</keyword>
<dbReference type="Gene3D" id="3.40.50.720">
    <property type="entry name" value="NAD(P)-binding Rossmann-like Domain"/>
    <property type="match status" value="1"/>
</dbReference>
<evidence type="ECO:0000256" key="1">
    <source>
        <dbReference type="ARBA" id="ARBA00005194"/>
    </source>
</evidence>
<feature type="active site" description="Proton acceptor" evidence="9">
    <location>
        <position position="149"/>
    </location>
</feature>
<proteinExistence type="inferred from homology"/>
<feature type="binding site" evidence="10">
    <location>
        <position position="15"/>
    </location>
    <ligand>
        <name>NAD(+)</name>
        <dbReference type="ChEBI" id="CHEBI:57540"/>
    </ligand>
</feature>
<reference evidence="12" key="1">
    <citation type="submission" date="2016-10" db="EMBL/GenBank/DDBJ databases">
        <authorList>
            <person name="Varghese N."/>
            <person name="Submissions S."/>
        </authorList>
    </citation>
    <scope>NUCLEOTIDE SEQUENCE [LARGE SCALE GENOMIC DNA]</scope>
    <source>
        <strain evidence="12">DSM 21580</strain>
    </source>
</reference>
<evidence type="ECO:0000256" key="4">
    <source>
        <dbReference type="ARBA" id="ARBA00022832"/>
    </source>
</evidence>
<evidence type="ECO:0000256" key="2">
    <source>
        <dbReference type="ARBA" id="ARBA00009233"/>
    </source>
</evidence>
<keyword evidence="4" id="KW-0276">Fatty acid metabolism</keyword>
<evidence type="ECO:0000256" key="7">
    <source>
        <dbReference type="ARBA" id="ARBA00023160"/>
    </source>
</evidence>
<keyword evidence="6" id="KW-0443">Lipid metabolism</keyword>
<keyword evidence="7 8" id="KW-0275">Fatty acid biosynthesis</keyword>
<dbReference type="SUPFAM" id="SSF51735">
    <property type="entry name" value="NAD(P)-binding Rossmann-fold domains"/>
    <property type="match status" value="1"/>
</dbReference>
<dbReference type="GO" id="GO:0004318">
    <property type="term" value="F:enoyl-[acyl-carrier-protein] reductase (NADH) activity"/>
    <property type="evidence" value="ECO:0007669"/>
    <property type="project" value="UniProtKB-EC"/>
</dbReference>
<dbReference type="InterPro" id="IPR036291">
    <property type="entry name" value="NAD(P)-bd_dom_sf"/>
</dbReference>
<comment type="catalytic activity">
    <reaction evidence="8">
        <text>a 2,3-saturated acyl-[ACP] + NAD(+) = a (2E)-enoyl-[ACP] + NADH + H(+)</text>
        <dbReference type="Rhea" id="RHEA:10240"/>
        <dbReference type="Rhea" id="RHEA-COMP:9925"/>
        <dbReference type="Rhea" id="RHEA-COMP:9926"/>
        <dbReference type="ChEBI" id="CHEBI:15378"/>
        <dbReference type="ChEBI" id="CHEBI:57540"/>
        <dbReference type="ChEBI" id="CHEBI:57945"/>
        <dbReference type="ChEBI" id="CHEBI:78784"/>
        <dbReference type="ChEBI" id="CHEBI:78785"/>
        <dbReference type="EC" id="1.3.1.9"/>
    </reaction>
</comment>
<keyword evidence="3 8" id="KW-0444">Lipid biosynthesis</keyword>
<dbReference type="RefSeq" id="WP_103912407.1">
    <property type="nucleotide sequence ID" value="NZ_FNUS01000001.1"/>
</dbReference>
<keyword evidence="12" id="KW-1185">Reference proteome</keyword>
<organism evidence="11 12">
    <name type="scientific">Halpernia humi</name>
    <dbReference type="NCBI Taxonomy" id="493375"/>
    <lineage>
        <taxon>Bacteria</taxon>
        <taxon>Pseudomonadati</taxon>
        <taxon>Bacteroidota</taxon>
        <taxon>Flavobacteriia</taxon>
        <taxon>Flavobacteriales</taxon>
        <taxon>Weeksellaceae</taxon>
        <taxon>Chryseobacterium group</taxon>
        <taxon>Halpernia</taxon>
    </lineage>
</organism>
<evidence type="ECO:0000313" key="11">
    <source>
        <dbReference type="EMBL" id="SEF57920.1"/>
    </source>
</evidence>
<evidence type="ECO:0000256" key="3">
    <source>
        <dbReference type="ARBA" id="ARBA00022516"/>
    </source>
</evidence>
<dbReference type="GO" id="GO:0006633">
    <property type="term" value="P:fatty acid biosynthetic process"/>
    <property type="evidence" value="ECO:0007669"/>
    <property type="project" value="UniProtKB-KW"/>
</dbReference>
<protein>
    <recommendedName>
        <fullName evidence="8">Enoyl-[acyl-carrier-protein] reductase [NADH]</fullName>
        <ecNumber evidence="8">1.3.1.9</ecNumber>
    </recommendedName>
</protein>
<evidence type="ECO:0000256" key="8">
    <source>
        <dbReference type="PIRNR" id="PIRNR000094"/>
    </source>
</evidence>
<dbReference type="Pfam" id="PF13561">
    <property type="entry name" value="adh_short_C2"/>
    <property type="match status" value="1"/>
</dbReference>
<evidence type="ECO:0000256" key="5">
    <source>
        <dbReference type="ARBA" id="ARBA00023002"/>
    </source>
</evidence>
<feature type="binding site" evidence="10">
    <location>
        <position position="94"/>
    </location>
    <ligand>
        <name>NAD(+)</name>
        <dbReference type="ChEBI" id="CHEBI:57540"/>
    </ligand>
</feature>
<evidence type="ECO:0000256" key="9">
    <source>
        <dbReference type="PIRSR" id="PIRSR000094-1"/>
    </source>
</evidence>
<dbReference type="PANTHER" id="PTHR43159">
    <property type="entry name" value="ENOYL-[ACYL-CARRIER-PROTEIN] REDUCTASE"/>
    <property type="match status" value="1"/>
</dbReference>
<dbReference type="AlphaFoldDB" id="A0A1H5T535"/>
<evidence type="ECO:0000256" key="6">
    <source>
        <dbReference type="ARBA" id="ARBA00023098"/>
    </source>
</evidence>
<dbReference type="InterPro" id="IPR002347">
    <property type="entry name" value="SDR_fam"/>
</dbReference>
<dbReference type="PANTHER" id="PTHR43159:SF2">
    <property type="entry name" value="ENOYL-[ACYL-CARRIER-PROTEIN] REDUCTASE [NADH], CHLOROPLASTIC"/>
    <property type="match status" value="1"/>
</dbReference>
<evidence type="ECO:0000256" key="10">
    <source>
        <dbReference type="PIRSR" id="PIRSR000094-3"/>
    </source>
</evidence>
<keyword evidence="8 10" id="KW-0520">NAD</keyword>
<dbReference type="EC" id="1.3.1.9" evidence="8"/>
<name>A0A1H5T535_9FLAO</name>
<dbReference type="EMBL" id="FNUS01000001">
    <property type="protein sequence ID" value="SEF57920.1"/>
    <property type="molecule type" value="Genomic_DNA"/>
</dbReference>
<dbReference type="InterPro" id="IPR014358">
    <property type="entry name" value="Enoyl-ACP_Rdtase_NADH"/>
</dbReference>
<dbReference type="PIRSF" id="PIRSF000094">
    <property type="entry name" value="Enoyl-ACP_rdct"/>
    <property type="match status" value="1"/>
</dbReference>
<feature type="binding site" evidence="10">
    <location>
        <begin position="21"/>
        <end position="22"/>
    </location>
    <ligand>
        <name>NAD(+)</name>
        <dbReference type="ChEBI" id="CHEBI:57540"/>
    </ligand>
</feature>
<feature type="active site" description="Proton acceptor" evidence="9">
    <location>
        <position position="159"/>
    </location>
</feature>
<evidence type="ECO:0000313" key="12">
    <source>
        <dbReference type="Proteomes" id="UP000236738"/>
    </source>
</evidence>
<comment type="pathway">
    <text evidence="1">Lipid metabolism; fatty acid biosynthesis.</text>
</comment>
<dbReference type="OrthoDB" id="9803628at2"/>